<dbReference type="AlphaFoldDB" id="A0A7V7FZI9"/>
<evidence type="ECO:0008006" key="3">
    <source>
        <dbReference type="Google" id="ProtNLM"/>
    </source>
</evidence>
<evidence type="ECO:0000313" key="1">
    <source>
        <dbReference type="EMBL" id="KAA0012170.1"/>
    </source>
</evidence>
<gene>
    <name evidence="1" type="ORF">F0A17_12880</name>
</gene>
<dbReference type="Proteomes" id="UP000486760">
    <property type="component" value="Unassembled WGS sequence"/>
</dbReference>
<sequence>MITEPQRLQYLEAMGLTAWVARYRLPNARPTDACEWELPERPVAKPPAERLHALLDEAEAASSRQSDPDPVVAEAPRPATIGRARQLLGAMPENGNVVPAENAKAVPDEVAPRQEPLRFVLQVACLGDRWLIVVPEASPPDAAQIQLLGNALQAVGIVPDRLPAFQTFRWPLMEELSVISPLEEAREGLHAFIDGTRRRGWAPERVLIFGREETIDRVLSIEQGHCGPLAMPGWQGPALAELAESAEAKRSLWPTLLEWQRAWSQGPEANADA</sequence>
<reference evidence="1 2" key="1">
    <citation type="submission" date="2019-08" db="EMBL/GenBank/DDBJ databases">
        <title>Bioinformatics analysis of the strain L3 and L5.</title>
        <authorList>
            <person name="Li X."/>
        </authorList>
    </citation>
    <scope>NUCLEOTIDE SEQUENCE [LARGE SCALE GENOMIC DNA]</scope>
    <source>
        <strain evidence="1 2">L5</strain>
    </source>
</reference>
<comment type="caution">
    <text evidence="1">The sequence shown here is derived from an EMBL/GenBank/DDBJ whole genome shotgun (WGS) entry which is preliminary data.</text>
</comment>
<dbReference type="RefSeq" id="WP_149328730.1">
    <property type="nucleotide sequence ID" value="NZ_VTPY01000004.1"/>
</dbReference>
<keyword evidence="2" id="KW-1185">Reference proteome</keyword>
<evidence type="ECO:0000313" key="2">
    <source>
        <dbReference type="Proteomes" id="UP000486760"/>
    </source>
</evidence>
<organism evidence="1 2">
    <name type="scientific">Billgrantia pellis</name>
    <dbReference type="NCBI Taxonomy" id="2606936"/>
    <lineage>
        <taxon>Bacteria</taxon>
        <taxon>Pseudomonadati</taxon>
        <taxon>Pseudomonadota</taxon>
        <taxon>Gammaproteobacteria</taxon>
        <taxon>Oceanospirillales</taxon>
        <taxon>Halomonadaceae</taxon>
        <taxon>Billgrantia</taxon>
    </lineage>
</organism>
<accession>A0A7V7FZI9</accession>
<dbReference type="EMBL" id="VTPY01000004">
    <property type="protein sequence ID" value="KAA0012170.1"/>
    <property type="molecule type" value="Genomic_DNA"/>
</dbReference>
<name>A0A7V7FZI9_9GAMM</name>
<protein>
    <recommendedName>
        <fullName evidence="3">Energy transducer TonB</fullName>
    </recommendedName>
</protein>
<proteinExistence type="predicted"/>